<organism evidence="1 2">
    <name type="scientific">Vairimorpha apis BRL 01</name>
    <dbReference type="NCBI Taxonomy" id="1037528"/>
    <lineage>
        <taxon>Eukaryota</taxon>
        <taxon>Fungi</taxon>
        <taxon>Fungi incertae sedis</taxon>
        <taxon>Microsporidia</taxon>
        <taxon>Nosematidae</taxon>
        <taxon>Vairimorpha</taxon>
    </lineage>
</organism>
<protein>
    <submittedName>
        <fullName evidence="1">Uncharacterized protein</fullName>
    </submittedName>
</protein>
<evidence type="ECO:0000313" key="1">
    <source>
        <dbReference type="EMBL" id="EQB61669.1"/>
    </source>
</evidence>
<sequence length="326" mass="38205">MNNYPKALHMFVENLSKTNMNEKNLELTTDENDKLSTEQTKYENLNTNRITIEPTTSEDLDEKTKISKRTYQLSDYFNKINGDMLEKITSKKSLTNKIYFFKQLEKFNTDSLDDEQIENENFNTEKINDEQIESEKTNTVTEEYQNLDQLNITTIEETSSEKEITDKPSIFNLLRDESLNKDEQLEVNNATKYLFTELKSVESTDSETFIIKLNETNKLFDNTNYSISNDKINDDTLVSEFYFNTSNDTDFTFNSDIEQENNSTLYSDIEQDSNFTFYSNITHDTNVKNYKSNFLNLENITTDTISTNTSNNSVFLIYSILPIFFW</sequence>
<proteinExistence type="predicted"/>
<dbReference type="AlphaFoldDB" id="T0LBK7"/>
<dbReference type="EMBL" id="KE647110">
    <property type="protein sequence ID" value="EQB61669.1"/>
    <property type="molecule type" value="Genomic_DNA"/>
</dbReference>
<dbReference type="VEuPathDB" id="MicrosporidiaDB:NAPIS_ORF00764"/>
<accession>T0LBK7</accession>
<keyword evidence="2" id="KW-1185">Reference proteome</keyword>
<gene>
    <name evidence="1" type="ORF">NAPIS_ORF00764</name>
</gene>
<name>T0LBK7_9MICR</name>
<dbReference type="Proteomes" id="UP000053780">
    <property type="component" value="Unassembled WGS sequence"/>
</dbReference>
<evidence type="ECO:0000313" key="2">
    <source>
        <dbReference type="Proteomes" id="UP000053780"/>
    </source>
</evidence>
<reference evidence="1 2" key="1">
    <citation type="journal article" date="2013" name="BMC Genomics">
        <title>Genome sequencing and comparative genomics of honey bee microsporidia, Nosema apis reveal novel insights into host-parasite interactions.</title>
        <authorList>
            <person name="Chen Yp."/>
            <person name="Pettis J.S."/>
            <person name="Zhao Y."/>
            <person name="Liu X."/>
            <person name="Tallon L.J."/>
            <person name="Sadzewicz L.D."/>
            <person name="Li R."/>
            <person name="Zheng H."/>
            <person name="Huang S."/>
            <person name="Zhang X."/>
            <person name="Hamilton M.C."/>
            <person name="Pernal S.F."/>
            <person name="Melathopoulos A.P."/>
            <person name="Yan X."/>
            <person name="Evans J.D."/>
        </authorList>
    </citation>
    <scope>NUCLEOTIDE SEQUENCE [LARGE SCALE GENOMIC DNA]</scope>
    <source>
        <strain evidence="1 2">BRL 01</strain>
    </source>
</reference>
<dbReference type="HOGENOM" id="CLU_852831_0_0_1"/>